<accession>A0A060XKD9</accession>
<sequence>MINSLKNKAQDEYLPVLNVKKPRKAEVNYCPQHPKGETTENNDRIVTEGNKFFKDSPWLQTSKPDVQLCSLRKKCVAFEFLCFQMNEFMRISTAPLLSTLFVELNRVLSTHGGDLSTQRFGRKMRHLMVAMSKDDTIHTRRACVLKSLCIYLNEDHEKLVKEYMTSSPTLPWSKLVCHTEGGSGAWR</sequence>
<evidence type="ECO:0000313" key="2">
    <source>
        <dbReference type="Proteomes" id="UP000193380"/>
    </source>
</evidence>
<organism evidence="1 2">
    <name type="scientific">Oncorhynchus mykiss</name>
    <name type="common">Rainbow trout</name>
    <name type="synonym">Salmo gairdneri</name>
    <dbReference type="NCBI Taxonomy" id="8022"/>
    <lineage>
        <taxon>Eukaryota</taxon>
        <taxon>Metazoa</taxon>
        <taxon>Chordata</taxon>
        <taxon>Craniata</taxon>
        <taxon>Vertebrata</taxon>
        <taxon>Euteleostomi</taxon>
        <taxon>Actinopterygii</taxon>
        <taxon>Neopterygii</taxon>
        <taxon>Teleostei</taxon>
        <taxon>Protacanthopterygii</taxon>
        <taxon>Salmoniformes</taxon>
        <taxon>Salmonidae</taxon>
        <taxon>Salmoninae</taxon>
        <taxon>Oncorhynchus</taxon>
    </lineage>
</organism>
<reference evidence="1" key="1">
    <citation type="journal article" date="2014" name="Nat. Commun.">
        <title>The rainbow trout genome provides novel insights into evolution after whole-genome duplication in vertebrates.</title>
        <authorList>
            <person name="Berthelot C."/>
            <person name="Brunet F."/>
            <person name="Chalopin D."/>
            <person name="Juanchich A."/>
            <person name="Bernard M."/>
            <person name="Noel B."/>
            <person name="Bento P."/>
            <person name="Da Silva C."/>
            <person name="Labadie K."/>
            <person name="Alberti A."/>
            <person name="Aury J.M."/>
            <person name="Louis A."/>
            <person name="Dehais P."/>
            <person name="Bardou P."/>
            <person name="Montfort J."/>
            <person name="Klopp C."/>
            <person name="Cabau C."/>
            <person name="Gaspin C."/>
            <person name="Thorgaard G.H."/>
            <person name="Boussaha M."/>
            <person name="Quillet E."/>
            <person name="Guyomard R."/>
            <person name="Galiana D."/>
            <person name="Bobe J."/>
            <person name="Volff J.N."/>
            <person name="Genet C."/>
            <person name="Wincker P."/>
            <person name="Jaillon O."/>
            <person name="Roest Crollius H."/>
            <person name="Guiguen Y."/>
        </authorList>
    </citation>
    <scope>NUCLEOTIDE SEQUENCE [LARGE SCALE GENOMIC DNA]</scope>
</reference>
<evidence type="ECO:0000313" key="1">
    <source>
        <dbReference type="EMBL" id="CDQ77729.1"/>
    </source>
</evidence>
<dbReference type="EMBL" id="FR905257">
    <property type="protein sequence ID" value="CDQ77729.1"/>
    <property type="molecule type" value="Genomic_DNA"/>
</dbReference>
<protein>
    <submittedName>
        <fullName evidence="1">Uncharacterized protein</fullName>
    </submittedName>
</protein>
<proteinExistence type="predicted"/>
<dbReference type="PaxDb" id="8022-A0A060XKD9"/>
<dbReference type="STRING" id="8022.A0A060XKD9"/>
<gene>
    <name evidence="1" type="ORF">GSONMT00006331001</name>
</gene>
<name>A0A060XKD9_ONCMY</name>
<dbReference type="AlphaFoldDB" id="A0A060XKD9"/>
<dbReference type="Proteomes" id="UP000193380">
    <property type="component" value="Unassembled WGS sequence"/>
</dbReference>
<reference evidence="1" key="2">
    <citation type="submission" date="2014-03" db="EMBL/GenBank/DDBJ databases">
        <authorList>
            <person name="Genoscope - CEA"/>
        </authorList>
    </citation>
    <scope>NUCLEOTIDE SEQUENCE</scope>
</reference>